<evidence type="ECO:0000256" key="5">
    <source>
        <dbReference type="ARBA" id="ARBA00022692"/>
    </source>
</evidence>
<dbReference type="InterPro" id="IPR026032">
    <property type="entry name" value="HcaT-like"/>
</dbReference>
<dbReference type="InterPro" id="IPR036259">
    <property type="entry name" value="MFS_trans_sf"/>
</dbReference>
<feature type="transmembrane region" description="Helical" evidence="8">
    <location>
        <begin position="73"/>
        <end position="90"/>
    </location>
</feature>
<feature type="transmembrane region" description="Helical" evidence="8">
    <location>
        <begin position="331"/>
        <end position="351"/>
    </location>
</feature>
<evidence type="ECO:0000256" key="8">
    <source>
        <dbReference type="SAM" id="Phobius"/>
    </source>
</evidence>
<evidence type="ECO:0000256" key="2">
    <source>
        <dbReference type="ARBA" id="ARBA00022448"/>
    </source>
</evidence>
<feature type="transmembrane region" description="Helical" evidence="8">
    <location>
        <begin position="159"/>
        <end position="179"/>
    </location>
</feature>
<feature type="transmembrane region" description="Helical" evidence="8">
    <location>
        <begin position="236"/>
        <end position="260"/>
    </location>
</feature>
<sequence>MTQTSIPTVRLSAGYFFYFAIYGGLLPFLARFLREQGFAFDQISQTAAVLTLSMSLGPFLWASISDRTGKRMVWARLSSLALLVALLLLGMLSVPIVVVAMVGLIGIALSAILPQMEAVTLQYLGPASTRYGNIRLWGTLGFGVVVLVLGALLDRAGAQVLPWCLALIAVATLITQMLIKDVPRVAGQVSEQAPWSAFLQRMGQFPVWGLFLALFLWSVTMAAYNTFFDLYLQEFGYSGAAIGRYLALAPLAEVLLFLVLSRLLQRWGAKSVLVMALLATSGRWLMTAWLADSWVWLALAQCLHALSFGAVHGTAIYLLSRMFPDNQQARAQATYIAFSTGLGLVSGNLLAGQFWSLPQGSQWVFTLNAVIALVAGLLVAVALQRKRMLALKTSA</sequence>
<dbReference type="InterPro" id="IPR020846">
    <property type="entry name" value="MFS_dom"/>
</dbReference>
<feature type="domain" description="Major facilitator superfamily (MFS) profile" evidence="9">
    <location>
        <begin position="206"/>
        <end position="395"/>
    </location>
</feature>
<organism evidence="10">
    <name type="scientific">Salinispirillum sp. LH 10-3-1</name>
    <dbReference type="NCBI Taxonomy" id="2952525"/>
    <lineage>
        <taxon>Bacteria</taxon>
        <taxon>Pseudomonadati</taxon>
        <taxon>Pseudomonadota</taxon>
        <taxon>Gammaproteobacteria</taxon>
        <taxon>Oceanospirillales</taxon>
        <taxon>Saccharospirillaceae</taxon>
        <taxon>Salinispirillum</taxon>
    </lineage>
</organism>
<accession>A0AB38YEP0</accession>
<dbReference type="Gene3D" id="1.20.1250.20">
    <property type="entry name" value="MFS general substrate transporter like domains"/>
    <property type="match status" value="2"/>
</dbReference>
<feature type="transmembrane region" description="Helical" evidence="8">
    <location>
        <begin position="296"/>
        <end position="319"/>
    </location>
</feature>
<evidence type="ECO:0000256" key="3">
    <source>
        <dbReference type="ARBA" id="ARBA00022475"/>
    </source>
</evidence>
<dbReference type="InterPro" id="IPR024989">
    <property type="entry name" value="MFS_assoc_dom"/>
</dbReference>
<feature type="transmembrane region" description="Helical" evidence="8">
    <location>
        <begin position="205"/>
        <end position="224"/>
    </location>
</feature>
<evidence type="ECO:0000256" key="4">
    <source>
        <dbReference type="ARBA" id="ARBA00022519"/>
    </source>
</evidence>
<feature type="transmembrane region" description="Helical" evidence="8">
    <location>
        <begin position="12"/>
        <end position="30"/>
    </location>
</feature>
<dbReference type="PIRSF" id="PIRSF004925">
    <property type="entry name" value="HcaT"/>
    <property type="match status" value="1"/>
</dbReference>
<dbReference type="EMBL" id="CP101717">
    <property type="protein sequence ID" value="WLD57538.1"/>
    <property type="molecule type" value="Genomic_DNA"/>
</dbReference>
<dbReference type="Pfam" id="PF12832">
    <property type="entry name" value="MFS_1_like"/>
    <property type="match status" value="1"/>
</dbReference>
<gene>
    <name evidence="10" type="ORF">NFC81_12575</name>
</gene>
<protein>
    <submittedName>
        <fullName evidence="10">MFS transporter</fullName>
    </submittedName>
</protein>
<keyword evidence="6 8" id="KW-1133">Transmembrane helix</keyword>
<dbReference type="PANTHER" id="PTHR23522:SF10">
    <property type="entry name" value="3-PHENYLPROPIONIC ACID TRANSPORTER-RELATED"/>
    <property type="match status" value="1"/>
</dbReference>
<proteinExistence type="predicted"/>
<dbReference type="PANTHER" id="PTHR23522">
    <property type="entry name" value="BLL5896 PROTEIN"/>
    <property type="match status" value="1"/>
</dbReference>
<dbReference type="GO" id="GO:0030395">
    <property type="term" value="F:lactose binding"/>
    <property type="evidence" value="ECO:0007669"/>
    <property type="project" value="TreeGrafter"/>
</dbReference>
<feature type="transmembrane region" description="Helical" evidence="8">
    <location>
        <begin position="363"/>
        <end position="383"/>
    </location>
</feature>
<evidence type="ECO:0000256" key="1">
    <source>
        <dbReference type="ARBA" id="ARBA00004429"/>
    </source>
</evidence>
<evidence type="ECO:0000256" key="7">
    <source>
        <dbReference type="ARBA" id="ARBA00023136"/>
    </source>
</evidence>
<evidence type="ECO:0000313" key="10">
    <source>
        <dbReference type="EMBL" id="WLD57538.1"/>
    </source>
</evidence>
<keyword evidence="4" id="KW-0997">Cell inner membrane</keyword>
<feature type="transmembrane region" description="Helical" evidence="8">
    <location>
        <begin position="134"/>
        <end position="153"/>
    </location>
</feature>
<keyword evidence="7 8" id="KW-0472">Membrane</keyword>
<dbReference type="RefSeq" id="WP_304994823.1">
    <property type="nucleotide sequence ID" value="NZ_CP101717.1"/>
</dbReference>
<evidence type="ECO:0000256" key="6">
    <source>
        <dbReference type="ARBA" id="ARBA00022989"/>
    </source>
</evidence>
<keyword evidence="3" id="KW-1003">Cell membrane</keyword>
<dbReference type="GO" id="GO:0015528">
    <property type="term" value="F:lactose:proton symporter activity"/>
    <property type="evidence" value="ECO:0007669"/>
    <property type="project" value="TreeGrafter"/>
</dbReference>
<reference evidence="10" key="1">
    <citation type="submission" date="2022-07" db="EMBL/GenBank/DDBJ databases">
        <title>Complete genome sequence of Salinispirillum sp. LH10-3-1 capable of multiple carbohydrate inversion isolated from a soda lake.</title>
        <authorList>
            <person name="Liu J."/>
            <person name="Zhai Y."/>
            <person name="Zhang H."/>
            <person name="Yang H."/>
            <person name="Qu J."/>
            <person name="Li J."/>
        </authorList>
    </citation>
    <scope>NUCLEOTIDE SEQUENCE</scope>
    <source>
        <strain evidence="10">LH 10-3-1</strain>
    </source>
</reference>
<feature type="transmembrane region" description="Helical" evidence="8">
    <location>
        <begin position="42"/>
        <end position="61"/>
    </location>
</feature>
<name>A0AB38YEP0_9GAMM</name>
<dbReference type="AlphaFoldDB" id="A0AB38YEP0"/>
<keyword evidence="5 8" id="KW-0812">Transmembrane</keyword>
<comment type="subcellular location">
    <subcellularLocation>
        <location evidence="1">Cell inner membrane</location>
        <topology evidence="1">Multi-pass membrane protein</topology>
    </subcellularLocation>
</comment>
<dbReference type="PROSITE" id="PS50850">
    <property type="entry name" value="MFS"/>
    <property type="match status" value="1"/>
</dbReference>
<evidence type="ECO:0000259" key="9">
    <source>
        <dbReference type="PROSITE" id="PS50850"/>
    </source>
</evidence>
<dbReference type="GO" id="GO:0005886">
    <property type="term" value="C:plasma membrane"/>
    <property type="evidence" value="ECO:0007669"/>
    <property type="project" value="UniProtKB-SubCell"/>
</dbReference>
<dbReference type="SUPFAM" id="SSF103473">
    <property type="entry name" value="MFS general substrate transporter"/>
    <property type="match status" value="1"/>
</dbReference>
<keyword evidence="2" id="KW-0813">Transport</keyword>